<gene>
    <name evidence="7" type="ORF">IMG5_170030</name>
</gene>
<dbReference type="GO" id="GO:0004402">
    <property type="term" value="F:histone acetyltransferase activity"/>
    <property type="evidence" value="ECO:0007669"/>
    <property type="project" value="InterPro"/>
</dbReference>
<dbReference type="InterPro" id="IPR017380">
    <property type="entry name" value="Hist_AcTrfase_B-typ_cat-su"/>
</dbReference>
<evidence type="ECO:0000259" key="6">
    <source>
        <dbReference type="Pfam" id="PF10394"/>
    </source>
</evidence>
<dbReference type="EC" id="2.3.1.48" evidence="2"/>
<dbReference type="RefSeq" id="XP_004029939.1">
    <property type="nucleotide sequence ID" value="XM_004029891.1"/>
</dbReference>
<dbReference type="GO" id="GO:0000781">
    <property type="term" value="C:chromosome, telomeric region"/>
    <property type="evidence" value="ECO:0007669"/>
    <property type="project" value="GOC"/>
</dbReference>
<name>G0R1E6_ICHMU</name>
<dbReference type="GO" id="GO:0031509">
    <property type="term" value="P:subtelomeric heterochromatin formation"/>
    <property type="evidence" value="ECO:0007669"/>
    <property type="project" value="InterPro"/>
</dbReference>
<comment type="catalytic activity">
    <reaction evidence="5">
        <text>L-lysyl-[protein] + acetyl-CoA = N(6)-acetyl-L-lysyl-[protein] + CoA + H(+)</text>
        <dbReference type="Rhea" id="RHEA:45948"/>
        <dbReference type="Rhea" id="RHEA-COMP:9752"/>
        <dbReference type="Rhea" id="RHEA-COMP:10731"/>
        <dbReference type="ChEBI" id="CHEBI:15378"/>
        <dbReference type="ChEBI" id="CHEBI:29969"/>
        <dbReference type="ChEBI" id="CHEBI:57287"/>
        <dbReference type="ChEBI" id="CHEBI:57288"/>
        <dbReference type="ChEBI" id="CHEBI:61930"/>
        <dbReference type="EC" id="2.3.1.48"/>
    </reaction>
</comment>
<organism evidence="7 8">
    <name type="scientific">Ichthyophthirius multifiliis</name>
    <name type="common">White spot disease agent</name>
    <name type="synonym">Ich</name>
    <dbReference type="NCBI Taxonomy" id="5932"/>
    <lineage>
        <taxon>Eukaryota</taxon>
        <taxon>Sar</taxon>
        <taxon>Alveolata</taxon>
        <taxon>Ciliophora</taxon>
        <taxon>Intramacronucleata</taxon>
        <taxon>Oligohymenophorea</taxon>
        <taxon>Hymenostomatida</taxon>
        <taxon>Ophryoglenina</taxon>
        <taxon>Ichthyophthirius</taxon>
    </lineage>
</organism>
<feature type="domain" description="Histone acetyl transferase HAT1 N-terminal" evidence="6">
    <location>
        <begin position="2"/>
        <end position="134"/>
    </location>
</feature>
<protein>
    <recommendedName>
        <fullName evidence="2">histone acetyltransferase</fullName>
        <ecNumber evidence="2">2.3.1.48</ecNumber>
    </recommendedName>
</protein>
<keyword evidence="8" id="KW-1185">Reference proteome</keyword>
<dbReference type="InParanoid" id="G0R1E6"/>
<evidence type="ECO:0000256" key="1">
    <source>
        <dbReference type="ARBA" id="ARBA00010543"/>
    </source>
</evidence>
<dbReference type="InterPro" id="IPR019467">
    <property type="entry name" value="Hat1_N"/>
</dbReference>
<dbReference type="Pfam" id="PF10394">
    <property type="entry name" value="Hat1_N"/>
    <property type="match status" value="1"/>
</dbReference>
<evidence type="ECO:0000256" key="2">
    <source>
        <dbReference type="ARBA" id="ARBA00013184"/>
    </source>
</evidence>
<evidence type="ECO:0000256" key="5">
    <source>
        <dbReference type="ARBA" id="ARBA00048017"/>
    </source>
</evidence>
<evidence type="ECO:0000313" key="7">
    <source>
        <dbReference type="EMBL" id="EGR28703.1"/>
    </source>
</evidence>
<dbReference type="InterPro" id="IPR037113">
    <property type="entry name" value="Hat1_N_sf"/>
</dbReference>
<dbReference type="GeneID" id="14904783"/>
<dbReference type="EMBL" id="GL984215">
    <property type="protein sequence ID" value="EGR28703.1"/>
    <property type="molecule type" value="Genomic_DNA"/>
</dbReference>
<dbReference type="Gene3D" id="3.90.360.10">
    <property type="entry name" value="Histone acetyl transferase 1 (HAT1), N-terminal domain"/>
    <property type="match status" value="1"/>
</dbReference>
<evidence type="ECO:0000313" key="8">
    <source>
        <dbReference type="Proteomes" id="UP000008983"/>
    </source>
</evidence>
<dbReference type="OMA" id="WTCDAND"/>
<dbReference type="STRING" id="857967.G0R1E6"/>
<reference evidence="7 8" key="1">
    <citation type="submission" date="2011-07" db="EMBL/GenBank/DDBJ databases">
        <authorList>
            <person name="Coyne R."/>
            <person name="Brami D."/>
            <person name="Johnson J."/>
            <person name="Hostetler J."/>
            <person name="Hannick L."/>
            <person name="Clark T."/>
            <person name="Cassidy-Hanley D."/>
            <person name="Inman J."/>
        </authorList>
    </citation>
    <scope>NUCLEOTIDE SEQUENCE [LARGE SCALE GENOMIC DNA]</scope>
    <source>
        <strain evidence="7 8">G5</strain>
    </source>
</reference>
<comment type="similarity">
    <text evidence="1">Belongs to the HAT1 family.</text>
</comment>
<dbReference type="PANTHER" id="PTHR12046">
    <property type="entry name" value="HISTONE ACETYLTRANSFERASE TYPE B CATALYTIC SUBUNIT"/>
    <property type="match status" value="1"/>
</dbReference>
<keyword evidence="3" id="KW-0808">Transferase</keyword>
<dbReference type="GO" id="GO:0005634">
    <property type="term" value="C:nucleus"/>
    <property type="evidence" value="ECO:0007669"/>
    <property type="project" value="InterPro"/>
</dbReference>
<dbReference type="SUPFAM" id="SSF55729">
    <property type="entry name" value="Acyl-CoA N-acyltransferases (Nat)"/>
    <property type="match status" value="1"/>
</dbReference>
<sequence>MEFKPLYVHQIYGQNEEIEGYEGLKVNIFILAGSLETLVEFQYEKKLQNCEDFLKKLKEFCFLEGFETNRKKFLEKIKEEQFFKPKGELIYEYKVSNSEEKEQIFQIFYFNSKLHHFLENYKKKFQVFLKFFIEVASFVEESQYWHYFLTFKYNTINNSYTFVGLGNKYEFMFDSQNSRHRISQLMVLPPFQRAGHASQILKQMYEHAQKDSKCNEITVEDPSQDFQIVRDIVQCEFVIKNNFWDWVQSVKKINKVEELEKIMISNIQEIFQKTKIPKQQIQRIFEILILSKILDFQKNNENVIEKFKEKYIQKMKELFEIKKMKKKMPIIVFENVPFKVDIESVLQQKKCKNLMKIIIKNFMKIIFNNLKLLFKSQNTYMEYDIFFICLLYIQKNIYIQKFNILIIQKIFLNDKFIIQF</sequence>
<dbReference type="AlphaFoldDB" id="G0R1E6"/>
<dbReference type="InterPro" id="IPR016181">
    <property type="entry name" value="Acyl_CoA_acyltransferase"/>
</dbReference>
<evidence type="ECO:0000256" key="3">
    <source>
        <dbReference type="ARBA" id="ARBA00022679"/>
    </source>
</evidence>
<dbReference type="OrthoDB" id="10253098at2759"/>
<dbReference type="Proteomes" id="UP000008983">
    <property type="component" value="Unassembled WGS sequence"/>
</dbReference>
<dbReference type="eggNOG" id="KOG2696">
    <property type="taxonomic scope" value="Eukaryota"/>
</dbReference>
<dbReference type="Gene3D" id="3.40.630.30">
    <property type="match status" value="1"/>
</dbReference>
<accession>G0R1E6</accession>
<keyword evidence="4" id="KW-0012">Acyltransferase</keyword>
<evidence type="ECO:0000256" key="4">
    <source>
        <dbReference type="ARBA" id="ARBA00023315"/>
    </source>
</evidence>
<proteinExistence type="inferred from homology"/>